<organism evidence="1 2">
    <name type="scientific">Solimonas marina</name>
    <dbReference type="NCBI Taxonomy" id="2714601"/>
    <lineage>
        <taxon>Bacteria</taxon>
        <taxon>Pseudomonadati</taxon>
        <taxon>Pseudomonadota</taxon>
        <taxon>Gammaproteobacteria</taxon>
        <taxon>Nevskiales</taxon>
        <taxon>Nevskiaceae</taxon>
        <taxon>Solimonas</taxon>
    </lineage>
</organism>
<accession>A0A970BAC8</accession>
<gene>
    <name evidence="1" type="ORF">G7Y82_13035</name>
</gene>
<dbReference type="EMBL" id="JAAVXB010000007">
    <property type="protein sequence ID" value="NKF23241.1"/>
    <property type="molecule type" value="Genomic_DNA"/>
</dbReference>
<keyword evidence="2" id="KW-1185">Reference proteome</keyword>
<protein>
    <submittedName>
        <fullName evidence="1">Uncharacterized protein</fullName>
    </submittedName>
</protein>
<dbReference type="AlphaFoldDB" id="A0A970BAC8"/>
<evidence type="ECO:0000313" key="1">
    <source>
        <dbReference type="EMBL" id="NKF23241.1"/>
    </source>
</evidence>
<proteinExistence type="predicted"/>
<evidence type="ECO:0000313" key="2">
    <source>
        <dbReference type="Proteomes" id="UP000653472"/>
    </source>
</evidence>
<name>A0A970BAC8_9GAMM</name>
<reference evidence="1" key="1">
    <citation type="submission" date="2020-03" db="EMBL/GenBank/DDBJ databases">
        <title>Solimonas marina sp. nov., isolated from deep seawater of the Pacific Ocean.</title>
        <authorList>
            <person name="Liu X."/>
            <person name="Lai Q."/>
            <person name="Sun F."/>
            <person name="Gai Y."/>
            <person name="Li G."/>
            <person name="Shao Z."/>
        </authorList>
    </citation>
    <scope>NUCLEOTIDE SEQUENCE</scope>
    <source>
        <strain evidence="1">C16B3</strain>
    </source>
</reference>
<dbReference type="RefSeq" id="WP_168148571.1">
    <property type="nucleotide sequence ID" value="NZ_JAAVXB010000007.1"/>
</dbReference>
<comment type="caution">
    <text evidence="1">The sequence shown here is derived from an EMBL/GenBank/DDBJ whole genome shotgun (WGS) entry which is preliminary data.</text>
</comment>
<dbReference type="Proteomes" id="UP000653472">
    <property type="component" value="Unassembled WGS sequence"/>
</dbReference>
<sequence>MQQAFSVPQNTLISDQTADTLVSCVNVLAFLLDAEDTRQEAGDAAAPMSDAAKDGEQWVRMLVMDALRYEATRTAGGG</sequence>